<name>A0A1I8ADW3_9BILA</name>
<dbReference type="AlphaFoldDB" id="A0A1I8ADW3"/>
<evidence type="ECO:0000313" key="1">
    <source>
        <dbReference type="Proteomes" id="UP000095287"/>
    </source>
</evidence>
<dbReference type="WBParaSite" id="L893_g4446.t1">
    <property type="protein sequence ID" value="L893_g4446.t1"/>
    <property type="gene ID" value="L893_g4446"/>
</dbReference>
<proteinExistence type="predicted"/>
<reference evidence="2" key="1">
    <citation type="submission" date="2016-11" db="UniProtKB">
        <authorList>
            <consortium name="WormBaseParasite"/>
        </authorList>
    </citation>
    <scope>IDENTIFICATION</scope>
</reference>
<sequence length="134" mass="15401">MTVTASVEGMFADIIECSRVVRGGSVESPALLHLKEARYWLKYTTGGYLRSGLELDDLYIRLPENFRDIFEEKMSDEMLASGDRYNFVHLEVEDDEPERFLGGSDEFVFVFTADSYFENDISNYPESDPGSDYY</sequence>
<evidence type="ECO:0000313" key="2">
    <source>
        <dbReference type="WBParaSite" id="L893_g4446.t1"/>
    </source>
</evidence>
<dbReference type="Proteomes" id="UP000095287">
    <property type="component" value="Unplaced"/>
</dbReference>
<accession>A0A1I8ADW3</accession>
<keyword evidence="1" id="KW-1185">Reference proteome</keyword>
<protein>
    <submittedName>
        <fullName evidence="2">SMI1/KNR4 family protein</fullName>
    </submittedName>
</protein>
<organism evidence="1 2">
    <name type="scientific">Steinernema glaseri</name>
    <dbReference type="NCBI Taxonomy" id="37863"/>
    <lineage>
        <taxon>Eukaryota</taxon>
        <taxon>Metazoa</taxon>
        <taxon>Ecdysozoa</taxon>
        <taxon>Nematoda</taxon>
        <taxon>Chromadorea</taxon>
        <taxon>Rhabditida</taxon>
        <taxon>Tylenchina</taxon>
        <taxon>Panagrolaimomorpha</taxon>
        <taxon>Strongyloidoidea</taxon>
        <taxon>Steinernematidae</taxon>
        <taxon>Steinernema</taxon>
    </lineage>
</organism>